<evidence type="ECO:0000313" key="1">
    <source>
        <dbReference type="EMBL" id="ROV90384.1"/>
    </source>
</evidence>
<sequence>MAAHTIVVDGAAVDELWRHELTREILEDADEVESHVPSILLHLLATYPGDDPEAAREAAREAAFRIDGDYRDVYLPSDPLLQGQDDKGMAGFLDRLYDLMLRIARLVKYDDIRQHALIQCLGELRKLPPKAFRIWNEDCLVYTREPVFAVTTEDGWNANFRMTDSPS</sequence>
<proteinExistence type="predicted"/>
<organism evidence="1 2">
    <name type="scientific">Cytospora leucostoma</name>
    <dbReference type="NCBI Taxonomy" id="1230097"/>
    <lineage>
        <taxon>Eukaryota</taxon>
        <taxon>Fungi</taxon>
        <taxon>Dikarya</taxon>
        <taxon>Ascomycota</taxon>
        <taxon>Pezizomycotina</taxon>
        <taxon>Sordariomycetes</taxon>
        <taxon>Sordariomycetidae</taxon>
        <taxon>Diaporthales</taxon>
        <taxon>Cytosporaceae</taxon>
        <taxon>Cytospora</taxon>
    </lineage>
</organism>
<keyword evidence="2" id="KW-1185">Reference proteome</keyword>
<dbReference type="Proteomes" id="UP000285146">
    <property type="component" value="Unassembled WGS sequence"/>
</dbReference>
<evidence type="ECO:0000313" key="2">
    <source>
        <dbReference type="Proteomes" id="UP000285146"/>
    </source>
</evidence>
<gene>
    <name evidence="1" type="ORF">VPNG_10017</name>
</gene>
<protein>
    <submittedName>
        <fullName evidence="1">Uncharacterized protein</fullName>
    </submittedName>
</protein>
<reference evidence="1 2" key="1">
    <citation type="submission" date="2015-09" db="EMBL/GenBank/DDBJ databases">
        <title>Host preference determinants of Valsa canker pathogens revealed by comparative genomics.</title>
        <authorList>
            <person name="Yin Z."/>
            <person name="Huang L."/>
        </authorList>
    </citation>
    <scope>NUCLEOTIDE SEQUENCE [LARGE SCALE GENOMIC DNA]</scope>
    <source>
        <strain evidence="1 2">SXYLt</strain>
    </source>
</reference>
<dbReference type="OrthoDB" id="3350591at2759"/>
<comment type="caution">
    <text evidence="1">The sequence shown here is derived from an EMBL/GenBank/DDBJ whole genome shotgun (WGS) entry which is preliminary data.</text>
</comment>
<dbReference type="EMBL" id="LKEB01000098">
    <property type="protein sequence ID" value="ROV90384.1"/>
    <property type="molecule type" value="Genomic_DNA"/>
</dbReference>
<dbReference type="InParanoid" id="A0A423VH93"/>
<dbReference type="STRING" id="1230097.A0A423VH93"/>
<accession>A0A423VH93</accession>
<dbReference type="AlphaFoldDB" id="A0A423VH93"/>
<name>A0A423VH93_9PEZI</name>